<proteinExistence type="predicted"/>
<accession>A0A395GPI1</accession>
<dbReference type="RefSeq" id="XP_025570261.1">
    <property type="nucleotide sequence ID" value="XM_025721767.1"/>
</dbReference>
<sequence length="180" mass="19785">MVLPMGNPPIHRHVLHRAIPLDGLVAPEPLRQRMTLVRHHVGVEGPTASAQPRVMVVRADFDPEYNLAHLVPIDATTVPILMIRAPGVRRWGRAAWSSKNGPRTLARWPCRALSDEGLHVGGLLERHNWNGRVRTNARSITVSAVRGEIGEIGEGRRLTLTVRIPGPGTVDHRRQSAPAG</sequence>
<keyword evidence="2" id="KW-1185">Reference proteome</keyword>
<evidence type="ECO:0000313" key="2">
    <source>
        <dbReference type="Proteomes" id="UP000249402"/>
    </source>
</evidence>
<dbReference type="EMBL" id="KZ824483">
    <property type="protein sequence ID" value="RAK95933.1"/>
    <property type="molecule type" value="Genomic_DNA"/>
</dbReference>
<reference evidence="1 2" key="1">
    <citation type="submission" date="2018-02" db="EMBL/GenBank/DDBJ databases">
        <title>The genomes of Aspergillus section Nigri reveals drivers in fungal speciation.</title>
        <authorList>
            <consortium name="DOE Joint Genome Institute"/>
            <person name="Vesth T.C."/>
            <person name="Nybo J."/>
            <person name="Theobald S."/>
            <person name="Brandl J."/>
            <person name="Frisvad J.C."/>
            <person name="Nielsen K.F."/>
            <person name="Lyhne E.K."/>
            <person name="Kogle M.E."/>
            <person name="Kuo A."/>
            <person name="Riley R."/>
            <person name="Clum A."/>
            <person name="Nolan M."/>
            <person name="Lipzen A."/>
            <person name="Salamov A."/>
            <person name="Henrissat B."/>
            <person name="Wiebenga A."/>
            <person name="De vries R.P."/>
            <person name="Grigoriev I.V."/>
            <person name="Mortensen U.H."/>
            <person name="Andersen M.R."/>
            <person name="Baker S.E."/>
        </authorList>
    </citation>
    <scope>NUCLEOTIDE SEQUENCE [LARGE SCALE GENOMIC DNA]</scope>
    <source>
        <strain evidence="1 2">CBS 121593</strain>
    </source>
</reference>
<dbReference type="GeneID" id="37226632"/>
<evidence type="ECO:0000313" key="1">
    <source>
        <dbReference type="EMBL" id="RAK95933.1"/>
    </source>
</evidence>
<name>A0A395GPI1_9EURO</name>
<gene>
    <name evidence="1" type="ORF">BO80DRAFT_449799</name>
</gene>
<protein>
    <submittedName>
        <fullName evidence="1">Uncharacterized protein</fullName>
    </submittedName>
</protein>
<dbReference type="Proteomes" id="UP000249402">
    <property type="component" value="Unassembled WGS sequence"/>
</dbReference>
<organism evidence="1 2">
    <name type="scientific">Aspergillus ibericus CBS 121593</name>
    <dbReference type="NCBI Taxonomy" id="1448316"/>
    <lineage>
        <taxon>Eukaryota</taxon>
        <taxon>Fungi</taxon>
        <taxon>Dikarya</taxon>
        <taxon>Ascomycota</taxon>
        <taxon>Pezizomycotina</taxon>
        <taxon>Eurotiomycetes</taxon>
        <taxon>Eurotiomycetidae</taxon>
        <taxon>Eurotiales</taxon>
        <taxon>Aspergillaceae</taxon>
        <taxon>Aspergillus</taxon>
        <taxon>Aspergillus subgen. Circumdati</taxon>
    </lineage>
</organism>
<dbReference type="VEuPathDB" id="FungiDB:BO80DRAFT_449799"/>
<dbReference type="AlphaFoldDB" id="A0A395GPI1"/>